<proteinExistence type="inferred from homology"/>
<dbReference type="OrthoDB" id="9795306at2"/>
<dbReference type="Proteomes" id="UP000320811">
    <property type="component" value="Unassembled WGS sequence"/>
</dbReference>
<dbReference type="InterPro" id="IPR013538">
    <property type="entry name" value="ASHA1/2-like_C"/>
</dbReference>
<dbReference type="EMBL" id="VIWO01000002">
    <property type="protein sequence ID" value="TWF42851.1"/>
    <property type="molecule type" value="Genomic_DNA"/>
</dbReference>
<dbReference type="Pfam" id="PF08327">
    <property type="entry name" value="AHSA1"/>
    <property type="match status" value="1"/>
</dbReference>
<comment type="similarity">
    <text evidence="1">Belongs to the AHA1 family.</text>
</comment>
<name>A0A561PXK4_9BACT</name>
<evidence type="ECO:0000313" key="3">
    <source>
        <dbReference type="EMBL" id="TWF42851.1"/>
    </source>
</evidence>
<organism evidence="3 4">
    <name type="scientific">Chitinophaga polysaccharea</name>
    <dbReference type="NCBI Taxonomy" id="1293035"/>
    <lineage>
        <taxon>Bacteria</taxon>
        <taxon>Pseudomonadati</taxon>
        <taxon>Bacteroidota</taxon>
        <taxon>Chitinophagia</taxon>
        <taxon>Chitinophagales</taxon>
        <taxon>Chitinophagaceae</taxon>
        <taxon>Chitinophaga</taxon>
    </lineage>
</organism>
<dbReference type="AlphaFoldDB" id="A0A561PXK4"/>
<dbReference type="InterPro" id="IPR023393">
    <property type="entry name" value="START-like_dom_sf"/>
</dbReference>
<gene>
    <name evidence="3" type="ORF">FHW36_102612</name>
</gene>
<protein>
    <submittedName>
        <fullName evidence="3">Uncharacterized protein YndB with AHSA1/START domain</fullName>
    </submittedName>
</protein>
<evidence type="ECO:0000259" key="2">
    <source>
        <dbReference type="Pfam" id="PF08327"/>
    </source>
</evidence>
<evidence type="ECO:0000313" key="4">
    <source>
        <dbReference type="Proteomes" id="UP000320811"/>
    </source>
</evidence>
<dbReference type="CDD" id="cd07814">
    <property type="entry name" value="SRPBCC_CalC_Aha1-like"/>
    <property type="match status" value="1"/>
</dbReference>
<reference evidence="3 4" key="1">
    <citation type="submission" date="2019-06" db="EMBL/GenBank/DDBJ databases">
        <title>Sorghum-associated microbial communities from plants grown in Nebraska, USA.</title>
        <authorList>
            <person name="Schachtman D."/>
        </authorList>
    </citation>
    <scope>NUCLEOTIDE SEQUENCE [LARGE SCALE GENOMIC DNA]</scope>
    <source>
        <strain evidence="3 4">1209</strain>
    </source>
</reference>
<evidence type="ECO:0000256" key="1">
    <source>
        <dbReference type="ARBA" id="ARBA00006817"/>
    </source>
</evidence>
<dbReference type="Gene3D" id="3.30.530.20">
    <property type="match status" value="1"/>
</dbReference>
<keyword evidence="4" id="KW-1185">Reference proteome</keyword>
<feature type="domain" description="Activator of Hsp90 ATPase homologue 1/2-like C-terminal" evidence="2">
    <location>
        <begin position="29"/>
        <end position="162"/>
    </location>
</feature>
<dbReference type="SUPFAM" id="SSF55961">
    <property type="entry name" value="Bet v1-like"/>
    <property type="match status" value="1"/>
</dbReference>
<dbReference type="RefSeq" id="WP_145667325.1">
    <property type="nucleotide sequence ID" value="NZ_VIWO01000002.1"/>
</dbReference>
<sequence>MNANLAFDFSVDKEKKAITVKREFDAALPLVWDAYTKKELLDQWWAPKPWKARTKSMDFREGGQWLYAMVGPEGEVHWSFANYQQIVNQQKFIGLDGFSDEHGNVNTSLPQSRWEVSFQAKGDKTLVTCHITYNKLEDLENIIKMGFKEGFTLALGNLDEVLATLK</sequence>
<accession>A0A561PXK4</accession>
<comment type="caution">
    <text evidence="3">The sequence shown here is derived from an EMBL/GenBank/DDBJ whole genome shotgun (WGS) entry which is preliminary data.</text>
</comment>